<evidence type="ECO:0000313" key="3">
    <source>
        <dbReference type="Proteomes" id="UP000282977"/>
    </source>
</evidence>
<protein>
    <submittedName>
        <fullName evidence="2">Serine/threonine-protein phosphatase</fullName>
    </submittedName>
</protein>
<dbReference type="InterPro" id="IPR036457">
    <property type="entry name" value="PPM-type-like_dom_sf"/>
</dbReference>
<keyword evidence="3" id="KW-1185">Reference proteome</keyword>
<dbReference type="SMART" id="SM00331">
    <property type="entry name" value="PP2C_SIG"/>
    <property type="match status" value="1"/>
</dbReference>
<dbReference type="EMBL" id="RZUL01000002">
    <property type="protein sequence ID" value="RVT42245.1"/>
    <property type="molecule type" value="Genomic_DNA"/>
</dbReference>
<dbReference type="RefSeq" id="WP_127690419.1">
    <property type="nucleotide sequence ID" value="NZ_RZUL01000002.1"/>
</dbReference>
<dbReference type="Gene3D" id="3.60.40.10">
    <property type="entry name" value="PPM-type phosphatase domain"/>
    <property type="match status" value="1"/>
</dbReference>
<gene>
    <name evidence="2" type="ORF">ENE74_08550</name>
</gene>
<dbReference type="Proteomes" id="UP000282977">
    <property type="component" value="Unassembled WGS sequence"/>
</dbReference>
<dbReference type="PANTHER" id="PTHR47992">
    <property type="entry name" value="PROTEIN PHOSPHATASE"/>
    <property type="match status" value="1"/>
</dbReference>
<dbReference type="AlphaFoldDB" id="A0A437J9T7"/>
<sequence length="247" mass="26317">MMLFPSYRTRRSAPLTVQSVSRSHIGKVRSVNEDRLLDCADRTLWAIADGMGGHQLGDRAATIVVRALAQLVGAEGPFDSASIAAALDSANGEIAALARDAGHICGSTVAALHIADRRYTLFWAGDSRVYRLRDRKLQRLTRDHSVVQEMTDAGLITEAQGRNHPQANVITRAIGIDRAVQLESATGSVRPGDLFLLCSDGLSALLSDDVLCAMLGTGLDEAASRLLNAALDSGGRDNISLILVSLT</sequence>
<name>A0A437J9T7_9SPHN</name>
<dbReference type="GO" id="GO:0004722">
    <property type="term" value="F:protein serine/threonine phosphatase activity"/>
    <property type="evidence" value="ECO:0007669"/>
    <property type="project" value="InterPro"/>
</dbReference>
<organism evidence="2 3">
    <name type="scientific">Sphingobium algorifonticola</name>
    <dbReference type="NCBI Taxonomy" id="2008318"/>
    <lineage>
        <taxon>Bacteria</taxon>
        <taxon>Pseudomonadati</taxon>
        <taxon>Pseudomonadota</taxon>
        <taxon>Alphaproteobacteria</taxon>
        <taxon>Sphingomonadales</taxon>
        <taxon>Sphingomonadaceae</taxon>
        <taxon>Sphingobium</taxon>
    </lineage>
</organism>
<dbReference type="Pfam" id="PF13672">
    <property type="entry name" value="PP2C_2"/>
    <property type="match status" value="1"/>
</dbReference>
<feature type="domain" description="PPM-type phosphatase" evidence="1">
    <location>
        <begin position="16"/>
        <end position="246"/>
    </location>
</feature>
<accession>A0A437J9T7</accession>
<dbReference type="InterPro" id="IPR015655">
    <property type="entry name" value="PP2C"/>
</dbReference>
<proteinExistence type="predicted"/>
<dbReference type="OrthoDB" id="9801841at2"/>
<dbReference type="InterPro" id="IPR001932">
    <property type="entry name" value="PPM-type_phosphatase-like_dom"/>
</dbReference>
<dbReference type="SMART" id="SM00332">
    <property type="entry name" value="PP2Cc"/>
    <property type="match status" value="1"/>
</dbReference>
<evidence type="ECO:0000313" key="2">
    <source>
        <dbReference type="EMBL" id="RVT42245.1"/>
    </source>
</evidence>
<evidence type="ECO:0000259" key="1">
    <source>
        <dbReference type="PROSITE" id="PS51746"/>
    </source>
</evidence>
<dbReference type="CDD" id="cd00143">
    <property type="entry name" value="PP2Cc"/>
    <property type="match status" value="1"/>
</dbReference>
<dbReference type="SUPFAM" id="SSF81606">
    <property type="entry name" value="PP2C-like"/>
    <property type="match status" value="1"/>
</dbReference>
<comment type="caution">
    <text evidence="2">The sequence shown here is derived from an EMBL/GenBank/DDBJ whole genome shotgun (WGS) entry which is preliminary data.</text>
</comment>
<dbReference type="PROSITE" id="PS51746">
    <property type="entry name" value="PPM_2"/>
    <property type="match status" value="1"/>
</dbReference>
<reference evidence="2 3" key="1">
    <citation type="submission" date="2019-01" db="EMBL/GenBank/DDBJ databases">
        <authorList>
            <person name="Chen W.-M."/>
        </authorList>
    </citation>
    <scope>NUCLEOTIDE SEQUENCE [LARGE SCALE GENOMIC DNA]</scope>
    <source>
        <strain evidence="2 3">TLA-22</strain>
    </source>
</reference>